<dbReference type="Pfam" id="PF13911">
    <property type="entry name" value="AhpC-TSA_2"/>
    <property type="match status" value="1"/>
</dbReference>
<keyword evidence="2" id="KW-1185">Reference proteome</keyword>
<dbReference type="PANTHER" id="PTHR28630">
    <property type="match status" value="1"/>
</dbReference>
<dbReference type="Proteomes" id="UP001201262">
    <property type="component" value="Unassembled WGS sequence"/>
</dbReference>
<dbReference type="EMBL" id="JAJTJA010000004">
    <property type="protein sequence ID" value="KAH8700980.1"/>
    <property type="molecule type" value="Genomic_DNA"/>
</dbReference>
<protein>
    <submittedName>
        <fullName evidence="1">AhpC/TSA antioxidant enzyme-domain-containing protein</fullName>
    </submittedName>
</protein>
<accession>A0AAD4L004</accession>
<evidence type="ECO:0000313" key="1">
    <source>
        <dbReference type="EMBL" id="KAH8700980.1"/>
    </source>
</evidence>
<proteinExistence type="predicted"/>
<dbReference type="RefSeq" id="XP_046074686.1">
    <property type="nucleotide sequence ID" value="XM_046209422.1"/>
</dbReference>
<dbReference type="GeneID" id="70239709"/>
<reference evidence="1" key="1">
    <citation type="submission" date="2021-12" db="EMBL/GenBank/DDBJ databases">
        <title>Convergent genome expansion in fungi linked to evolution of root-endophyte symbiosis.</title>
        <authorList>
            <consortium name="DOE Joint Genome Institute"/>
            <person name="Ke Y.-H."/>
            <person name="Bonito G."/>
            <person name="Liao H.-L."/>
            <person name="Looney B."/>
            <person name="Rojas-Flechas A."/>
            <person name="Nash J."/>
            <person name="Hameed K."/>
            <person name="Schadt C."/>
            <person name="Martin F."/>
            <person name="Crous P.W."/>
            <person name="Miettinen O."/>
            <person name="Magnuson J.K."/>
            <person name="Labbe J."/>
            <person name="Jacobson D."/>
            <person name="Doktycz M.J."/>
            <person name="Veneault-Fourrey C."/>
            <person name="Kuo A."/>
            <person name="Mondo S."/>
            <person name="Calhoun S."/>
            <person name="Riley R."/>
            <person name="Ohm R."/>
            <person name="LaButti K."/>
            <person name="Andreopoulos B."/>
            <person name="Pangilinan J."/>
            <person name="Nolan M."/>
            <person name="Tritt A."/>
            <person name="Clum A."/>
            <person name="Lipzen A."/>
            <person name="Daum C."/>
            <person name="Barry K."/>
            <person name="Grigoriev I.V."/>
            <person name="Vilgalys R."/>
        </authorList>
    </citation>
    <scope>NUCLEOTIDE SEQUENCE</scope>
    <source>
        <strain evidence="1">PMI_201</strain>
    </source>
</reference>
<sequence length="220" mass="24662">MLSLLNSPPTDEKLCEAYHLDLQSPDGSSIKFGELVAGKGDCITTVVIFIRHFFCAYDQDYVRALSRHVTNTFLSNLPAPAGPTQLIVIGCGDHSLIVPYMDETTDAFPIYTDRSGTIYETLSMKRTLAGMVRPPEYTKRSYLLSLFQALKQMFRSGPSRAFKGGSWNQNGGEWIFKGGKLQYVHRMTHVSDHLSAGELLKIIQLDETQIGMMQGNIRKY</sequence>
<dbReference type="PANTHER" id="PTHR28630:SF3">
    <property type="entry name" value="PEROXIREDOXIN-LIKE 2C"/>
    <property type="match status" value="1"/>
</dbReference>
<dbReference type="CDD" id="cd02970">
    <property type="entry name" value="PRX_like2"/>
    <property type="match status" value="1"/>
</dbReference>
<dbReference type="InterPro" id="IPR032801">
    <property type="entry name" value="PXL2A/B/C"/>
</dbReference>
<comment type="caution">
    <text evidence="1">The sequence shown here is derived from an EMBL/GenBank/DDBJ whole genome shotgun (WGS) entry which is preliminary data.</text>
</comment>
<name>A0AAD4L004_9EURO</name>
<gene>
    <name evidence="1" type="ORF">BGW36DRAFT_138950</name>
</gene>
<evidence type="ECO:0000313" key="2">
    <source>
        <dbReference type="Proteomes" id="UP001201262"/>
    </source>
</evidence>
<organism evidence="1 2">
    <name type="scientific">Talaromyces proteolyticus</name>
    <dbReference type="NCBI Taxonomy" id="1131652"/>
    <lineage>
        <taxon>Eukaryota</taxon>
        <taxon>Fungi</taxon>
        <taxon>Dikarya</taxon>
        <taxon>Ascomycota</taxon>
        <taxon>Pezizomycotina</taxon>
        <taxon>Eurotiomycetes</taxon>
        <taxon>Eurotiomycetidae</taxon>
        <taxon>Eurotiales</taxon>
        <taxon>Trichocomaceae</taxon>
        <taxon>Talaromyces</taxon>
        <taxon>Talaromyces sect. Bacilispori</taxon>
    </lineage>
</organism>
<dbReference type="AlphaFoldDB" id="A0AAD4L004"/>